<dbReference type="Proteomes" id="UP000014680">
    <property type="component" value="Unassembled WGS sequence"/>
</dbReference>
<keyword evidence="7 16" id="KW-0418">Kinase</keyword>
<dbReference type="InterPro" id="IPR000719">
    <property type="entry name" value="Prot_kinase_dom"/>
</dbReference>
<dbReference type="SMART" id="SM00133">
    <property type="entry name" value="S_TK_X"/>
    <property type="match status" value="1"/>
</dbReference>
<evidence type="ECO:0000256" key="1">
    <source>
        <dbReference type="ARBA" id="ARBA00012513"/>
    </source>
</evidence>
<dbReference type="FunFam" id="3.30.200.20:FF:000048">
    <property type="entry name" value="Non-specific serine/threonine protein kinase"/>
    <property type="match status" value="1"/>
</dbReference>
<evidence type="ECO:0000256" key="6">
    <source>
        <dbReference type="ARBA" id="ARBA00022741"/>
    </source>
</evidence>
<dbReference type="PROSITE" id="PS51285">
    <property type="entry name" value="AGC_KINASE_CTER"/>
    <property type="match status" value="1"/>
</dbReference>
<comment type="similarity">
    <text evidence="12">Belongs to the protein kinase superfamily.</text>
</comment>
<organism evidence="16 17">
    <name type="scientific">Entamoeba invadens IP1</name>
    <dbReference type="NCBI Taxonomy" id="370355"/>
    <lineage>
        <taxon>Eukaryota</taxon>
        <taxon>Amoebozoa</taxon>
        <taxon>Evosea</taxon>
        <taxon>Archamoebae</taxon>
        <taxon>Mastigamoebida</taxon>
        <taxon>Entamoebidae</taxon>
        <taxon>Entamoeba</taxon>
    </lineage>
</organism>
<dbReference type="Pfam" id="PF00069">
    <property type="entry name" value="Pkinase"/>
    <property type="match status" value="1"/>
</dbReference>
<dbReference type="GO" id="GO:0043327">
    <property type="term" value="P:chemotaxis to cAMP"/>
    <property type="evidence" value="ECO:0007669"/>
    <property type="project" value="UniProtKB-ARBA"/>
</dbReference>
<dbReference type="PANTHER" id="PTHR24351">
    <property type="entry name" value="RIBOSOMAL PROTEIN S6 KINASE"/>
    <property type="match status" value="1"/>
</dbReference>
<dbReference type="GO" id="GO:0046580">
    <property type="term" value="P:negative regulation of Ras protein signal transduction"/>
    <property type="evidence" value="ECO:0007669"/>
    <property type="project" value="UniProtKB-ARBA"/>
</dbReference>
<dbReference type="SMART" id="SM00220">
    <property type="entry name" value="S_TKc"/>
    <property type="match status" value="1"/>
</dbReference>
<feature type="region of interest" description="Disordered" evidence="13">
    <location>
        <begin position="307"/>
        <end position="326"/>
    </location>
</feature>
<dbReference type="GO" id="GO:0032060">
    <property type="term" value="P:bleb assembly"/>
    <property type="evidence" value="ECO:0007669"/>
    <property type="project" value="UniProtKB-ARBA"/>
</dbReference>
<evidence type="ECO:0000313" key="16">
    <source>
        <dbReference type="EMBL" id="ELP83542.1"/>
    </source>
</evidence>
<dbReference type="InterPro" id="IPR017441">
    <property type="entry name" value="Protein_kinase_ATP_BS"/>
</dbReference>
<dbReference type="RefSeq" id="XP_004182888.1">
    <property type="nucleotide sequence ID" value="XM_004182840.1"/>
</dbReference>
<proteinExistence type="inferred from homology"/>
<keyword evidence="4" id="KW-0597">Phosphoprotein</keyword>
<evidence type="ECO:0000256" key="11">
    <source>
        <dbReference type="PROSITE-ProRule" id="PRU10141"/>
    </source>
</evidence>
<evidence type="ECO:0000259" key="15">
    <source>
        <dbReference type="PROSITE" id="PS51285"/>
    </source>
</evidence>
<dbReference type="KEGG" id="eiv:EIN_378770"/>
<protein>
    <recommendedName>
        <fullName evidence="1">non-specific serine/threonine protein kinase</fullName>
        <ecNumber evidence="1">2.7.11.1</ecNumber>
    </recommendedName>
</protein>
<keyword evidence="3 12" id="KW-0723">Serine/threonine-protein kinase</keyword>
<dbReference type="GO" id="GO:1904630">
    <property type="term" value="P:cellular response to diterpene"/>
    <property type="evidence" value="ECO:0007669"/>
    <property type="project" value="UniProtKB-ARBA"/>
</dbReference>
<evidence type="ECO:0000256" key="7">
    <source>
        <dbReference type="ARBA" id="ARBA00022777"/>
    </source>
</evidence>
<dbReference type="Gene3D" id="1.10.510.10">
    <property type="entry name" value="Transferase(Phosphotransferase) domain 1"/>
    <property type="match status" value="1"/>
</dbReference>
<dbReference type="GO" id="GO:0030334">
    <property type="term" value="P:regulation of cell migration"/>
    <property type="evidence" value="ECO:0007669"/>
    <property type="project" value="UniProtKB-ARBA"/>
</dbReference>
<feature type="compositionally biased region" description="Polar residues" evidence="13">
    <location>
        <begin position="308"/>
        <end position="326"/>
    </location>
</feature>
<keyword evidence="8 11" id="KW-0067">ATP-binding</keyword>
<dbReference type="SUPFAM" id="SSF56112">
    <property type="entry name" value="Protein kinase-like (PK-like)"/>
    <property type="match status" value="1"/>
</dbReference>
<keyword evidence="5 16" id="KW-0808">Transferase</keyword>
<name>A0A0A1TU97_ENTIV</name>
<evidence type="ECO:0000256" key="5">
    <source>
        <dbReference type="ARBA" id="ARBA00022679"/>
    </source>
</evidence>
<dbReference type="GO" id="GO:0031269">
    <property type="term" value="P:pseudopodium assembly"/>
    <property type="evidence" value="ECO:0007669"/>
    <property type="project" value="UniProtKB-ARBA"/>
</dbReference>
<dbReference type="GeneID" id="14882491"/>
<dbReference type="PROSITE" id="PS00108">
    <property type="entry name" value="PROTEIN_KINASE_ST"/>
    <property type="match status" value="1"/>
</dbReference>
<dbReference type="EMBL" id="KB207268">
    <property type="protein sequence ID" value="ELP83542.1"/>
    <property type="molecule type" value="Genomic_DNA"/>
</dbReference>
<evidence type="ECO:0000256" key="10">
    <source>
        <dbReference type="ARBA" id="ARBA00048679"/>
    </source>
</evidence>
<evidence type="ECO:0000259" key="14">
    <source>
        <dbReference type="PROSITE" id="PS50011"/>
    </source>
</evidence>
<keyword evidence="2" id="KW-0145">Chemotaxis</keyword>
<evidence type="ECO:0000313" key="17">
    <source>
        <dbReference type="Proteomes" id="UP000014680"/>
    </source>
</evidence>
<dbReference type="InterPro" id="IPR008271">
    <property type="entry name" value="Ser/Thr_kinase_AS"/>
</dbReference>
<dbReference type="GO" id="GO:0110094">
    <property type="term" value="P:polyphosphate-mediated signaling"/>
    <property type="evidence" value="ECO:0007669"/>
    <property type="project" value="UniProtKB-ARBA"/>
</dbReference>
<dbReference type="CDD" id="cd05123">
    <property type="entry name" value="STKc_AGC"/>
    <property type="match status" value="1"/>
</dbReference>
<dbReference type="PROSITE" id="PS00107">
    <property type="entry name" value="PROTEIN_KINASE_ATP"/>
    <property type="match status" value="1"/>
</dbReference>
<dbReference type="Gene3D" id="3.30.200.20">
    <property type="entry name" value="Phosphorylase Kinase, domain 1"/>
    <property type="match status" value="1"/>
</dbReference>
<evidence type="ECO:0000256" key="2">
    <source>
        <dbReference type="ARBA" id="ARBA00022500"/>
    </source>
</evidence>
<keyword evidence="17" id="KW-1185">Reference proteome</keyword>
<dbReference type="FunFam" id="1.10.510.10:FF:000008">
    <property type="entry name" value="Non-specific serine/threonine protein kinase"/>
    <property type="match status" value="1"/>
</dbReference>
<accession>A0A0A1TU97</accession>
<evidence type="ECO:0000256" key="3">
    <source>
        <dbReference type="ARBA" id="ARBA00022527"/>
    </source>
</evidence>
<comment type="catalytic activity">
    <reaction evidence="10">
        <text>L-seryl-[protein] + ATP = O-phospho-L-seryl-[protein] + ADP + H(+)</text>
        <dbReference type="Rhea" id="RHEA:17989"/>
        <dbReference type="Rhea" id="RHEA-COMP:9863"/>
        <dbReference type="Rhea" id="RHEA-COMP:11604"/>
        <dbReference type="ChEBI" id="CHEBI:15378"/>
        <dbReference type="ChEBI" id="CHEBI:29999"/>
        <dbReference type="ChEBI" id="CHEBI:30616"/>
        <dbReference type="ChEBI" id="CHEBI:83421"/>
        <dbReference type="ChEBI" id="CHEBI:456216"/>
        <dbReference type="EC" id="2.7.11.1"/>
    </reaction>
</comment>
<evidence type="ECO:0000256" key="12">
    <source>
        <dbReference type="RuleBase" id="RU000304"/>
    </source>
</evidence>
<feature type="domain" description="AGC-kinase C-terminal" evidence="15">
    <location>
        <begin position="274"/>
        <end position="341"/>
    </location>
</feature>
<dbReference type="EC" id="2.7.11.1" evidence="1"/>
<gene>
    <name evidence="16" type="ORF">EIN_378770</name>
</gene>
<dbReference type="GO" id="GO:0050920">
    <property type="term" value="P:regulation of chemotaxis"/>
    <property type="evidence" value="ECO:0007669"/>
    <property type="project" value="UniProtKB-ARBA"/>
</dbReference>
<evidence type="ECO:0000256" key="8">
    <source>
        <dbReference type="ARBA" id="ARBA00022840"/>
    </source>
</evidence>
<feature type="binding site" evidence="11">
    <location>
        <position position="49"/>
    </location>
    <ligand>
        <name>ATP</name>
        <dbReference type="ChEBI" id="CHEBI:30616"/>
    </ligand>
</feature>
<evidence type="ECO:0000256" key="9">
    <source>
        <dbReference type="ARBA" id="ARBA00047899"/>
    </source>
</evidence>
<dbReference type="PROSITE" id="PS50011">
    <property type="entry name" value="PROTEIN_KINASE_DOM"/>
    <property type="match status" value="1"/>
</dbReference>
<dbReference type="InterPro" id="IPR017892">
    <property type="entry name" value="Pkinase_C"/>
</dbReference>
<evidence type="ECO:0000256" key="4">
    <source>
        <dbReference type="ARBA" id="ARBA00022553"/>
    </source>
</evidence>
<dbReference type="GO" id="GO:1905303">
    <property type="term" value="P:positive regulation of macropinocytosis"/>
    <property type="evidence" value="ECO:0007669"/>
    <property type="project" value="UniProtKB-ARBA"/>
</dbReference>
<dbReference type="OMA" id="QEVMAHR"/>
<feature type="domain" description="Protein kinase" evidence="14">
    <location>
        <begin position="20"/>
        <end position="273"/>
    </location>
</feature>
<dbReference type="OrthoDB" id="63267at2759"/>
<reference evidence="16 17" key="1">
    <citation type="submission" date="2012-10" db="EMBL/GenBank/DDBJ databases">
        <authorList>
            <person name="Zafar N."/>
            <person name="Inman J."/>
            <person name="Hall N."/>
            <person name="Lorenzi H."/>
            <person name="Caler E."/>
        </authorList>
    </citation>
    <scope>NUCLEOTIDE SEQUENCE [LARGE SCALE GENOMIC DNA]</scope>
    <source>
        <strain evidence="16 17">IP1</strain>
    </source>
</reference>
<dbReference type="InterPro" id="IPR000961">
    <property type="entry name" value="AGC-kinase_C"/>
</dbReference>
<dbReference type="Pfam" id="PF00433">
    <property type="entry name" value="Pkinase_C"/>
    <property type="match status" value="1"/>
</dbReference>
<dbReference type="InterPro" id="IPR045270">
    <property type="entry name" value="STKc_AGC"/>
</dbReference>
<dbReference type="GO" id="GO:0004691">
    <property type="term" value="F:cAMP-dependent protein kinase activity"/>
    <property type="evidence" value="ECO:0007669"/>
    <property type="project" value="UniProtKB-ARBA"/>
</dbReference>
<dbReference type="AlphaFoldDB" id="A0A0A1TU97"/>
<dbReference type="VEuPathDB" id="AmoebaDB:EIN_378770"/>
<sequence>MAEYDQIYNKGAKKIGFDDFSMVKLVGKGSFGKVCVVKKKDTGEIFAMKILDKGKVMSTKQEKHTNDEKKILQHINHPFIVKLHYAFQSPEKLYMVMDYIQGGELFHKLEIETSLKEDTAKFYTAELVLALLHLHSLGVVYRDLKPENIMIDRTGNIVVTDFGLSKQLADDMKTSTFCGTPDYLAPEVLVAKGYGIGVDWWSLGCVSYEMMVGNTPFYTDDDNQNQTYQNILNKDVEFTPDISSDGQDFISLCLKKNPDERIKDADIKKHPWFEGIDWDKLLAKQLPPPWKPQIQSADDTSHFDEEFVSQNPNTMTPSDTSALSGQEFNGFTFQNETALAK</sequence>
<comment type="catalytic activity">
    <reaction evidence="9">
        <text>L-threonyl-[protein] + ATP = O-phospho-L-threonyl-[protein] + ADP + H(+)</text>
        <dbReference type="Rhea" id="RHEA:46608"/>
        <dbReference type="Rhea" id="RHEA-COMP:11060"/>
        <dbReference type="Rhea" id="RHEA-COMP:11605"/>
        <dbReference type="ChEBI" id="CHEBI:15378"/>
        <dbReference type="ChEBI" id="CHEBI:30013"/>
        <dbReference type="ChEBI" id="CHEBI:30616"/>
        <dbReference type="ChEBI" id="CHEBI:61977"/>
        <dbReference type="ChEBI" id="CHEBI:456216"/>
        <dbReference type="EC" id="2.7.11.1"/>
    </reaction>
</comment>
<dbReference type="GO" id="GO:0005524">
    <property type="term" value="F:ATP binding"/>
    <property type="evidence" value="ECO:0007669"/>
    <property type="project" value="UniProtKB-UniRule"/>
</dbReference>
<evidence type="ECO:0000256" key="13">
    <source>
        <dbReference type="SAM" id="MobiDB-lite"/>
    </source>
</evidence>
<keyword evidence="6 11" id="KW-0547">Nucleotide-binding</keyword>
<dbReference type="InterPro" id="IPR011009">
    <property type="entry name" value="Kinase-like_dom_sf"/>
</dbReference>
<dbReference type="GO" id="GO:0106310">
    <property type="term" value="F:protein serine kinase activity"/>
    <property type="evidence" value="ECO:0007669"/>
    <property type="project" value="RHEA"/>
</dbReference>